<dbReference type="Proteomes" id="UP000826656">
    <property type="component" value="Unassembled WGS sequence"/>
</dbReference>
<proteinExistence type="predicted"/>
<keyword evidence="2" id="KW-1185">Reference proteome</keyword>
<evidence type="ECO:0000313" key="1">
    <source>
        <dbReference type="EMBL" id="KAH0776394.1"/>
    </source>
</evidence>
<comment type="caution">
    <text evidence="1">The sequence shown here is derived from an EMBL/GenBank/DDBJ whole genome shotgun (WGS) entry which is preliminary data.</text>
</comment>
<protein>
    <submittedName>
        <fullName evidence="1">Uncharacterized protein</fullName>
    </submittedName>
</protein>
<accession>A0ABQ7W6R7</accession>
<name>A0ABQ7W6R7_SOLTU</name>
<gene>
    <name evidence="1" type="ORF">KY290_007805</name>
</gene>
<evidence type="ECO:0000313" key="2">
    <source>
        <dbReference type="Proteomes" id="UP000826656"/>
    </source>
</evidence>
<organism evidence="1 2">
    <name type="scientific">Solanum tuberosum</name>
    <name type="common">Potato</name>
    <dbReference type="NCBI Taxonomy" id="4113"/>
    <lineage>
        <taxon>Eukaryota</taxon>
        <taxon>Viridiplantae</taxon>
        <taxon>Streptophyta</taxon>
        <taxon>Embryophyta</taxon>
        <taxon>Tracheophyta</taxon>
        <taxon>Spermatophyta</taxon>
        <taxon>Magnoliopsida</taxon>
        <taxon>eudicotyledons</taxon>
        <taxon>Gunneridae</taxon>
        <taxon>Pentapetalae</taxon>
        <taxon>asterids</taxon>
        <taxon>lamiids</taxon>
        <taxon>Solanales</taxon>
        <taxon>Solanaceae</taxon>
        <taxon>Solanoideae</taxon>
        <taxon>Solaneae</taxon>
        <taxon>Solanum</taxon>
    </lineage>
</organism>
<sequence length="163" mass="18051">MFSHLKNKFSTLQWEIIESQVGKVTHPEVQLNLDSNLVPTLPPPILITLTVPSHSNTLESIIERQLPAVSTSSGMIPISSQPPPLFNEAAHNTSQPLYYSRQPPITQQPPQQPAIMSIDDVPPSSGVVTRSKNNIFTPKKKFSFLAHLSPTPNTFKQAVKHNE</sequence>
<reference evidence="1 2" key="1">
    <citation type="journal article" date="2021" name="bioRxiv">
        <title>Chromosome-scale and haplotype-resolved genome assembly of a tetraploid potato cultivar.</title>
        <authorList>
            <person name="Sun H."/>
            <person name="Jiao W.-B."/>
            <person name="Krause K."/>
            <person name="Campoy J.A."/>
            <person name="Goel M."/>
            <person name="Folz-Donahue K."/>
            <person name="Kukat C."/>
            <person name="Huettel B."/>
            <person name="Schneeberger K."/>
        </authorList>
    </citation>
    <scope>NUCLEOTIDE SEQUENCE [LARGE SCALE GENOMIC DNA]</scope>
    <source>
        <strain evidence="1">SolTubOtavaFocal</strain>
        <tissue evidence="1">Leaves</tissue>
    </source>
</reference>
<dbReference type="EMBL" id="JAIVGD010000003">
    <property type="protein sequence ID" value="KAH0776394.1"/>
    <property type="molecule type" value="Genomic_DNA"/>
</dbReference>